<dbReference type="InterPro" id="IPR002182">
    <property type="entry name" value="NB-ARC"/>
</dbReference>
<feature type="domain" description="NB-ARC" evidence="1">
    <location>
        <begin position="170"/>
        <end position="317"/>
    </location>
</feature>
<comment type="caution">
    <text evidence="2">The sequence shown here is derived from an EMBL/GenBank/DDBJ whole genome shotgun (WGS) entry which is preliminary data.</text>
</comment>
<proteinExistence type="predicted"/>
<dbReference type="GO" id="GO:0006952">
    <property type="term" value="P:defense response"/>
    <property type="evidence" value="ECO:0007669"/>
    <property type="project" value="InterPro"/>
</dbReference>
<keyword evidence="3" id="KW-1185">Reference proteome</keyword>
<name>A0AA38GRE3_TAXCH</name>
<reference evidence="2 3" key="1">
    <citation type="journal article" date="2021" name="Nat. Plants">
        <title>The Taxus genome provides insights into paclitaxel biosynthesis.</title>
        <authorList>
            <person name="Xiong X."/>
            <person name="Gou J."/>
            <person name="Liao Q."/>
            <person name="Li Y."/>
            <person name="Zhou Q."/>
            <person name="Bi G."/>
            <person name="Li C."/>
            <person name="Du R."/>
            <person name="Wang X."/>
            <person name="Sun T."/>
            <person name="Guo L."/>
            <person name="Liang H."/>
            <person name="Lu P."/>
            <person name="Wu Y."/>
            <person name="Zhang Z."/>
            <person name="Ro D.K."/>
            <person name="Shang Y."/>
            <person name="Huang S."/>
            <person name="Yan J."/>
        </authorList>
    </citation>
    <scope>NUCLEOTIDE SEQUENCE [LARGE SCALE GENOMIC DNA]</scope>
    <source>
        <strain evidence="2">Ta-2019</strain>
    </source>
</reference>
<evidence type="ECO:0000313" key="2">
    <source>
        <dbReference type="EMBL" id="KAH9327101.1"/>
    </source>
</evidence>
<evidence type="ECO:0000259" key="1">
    <source>
        <dbReference type="Pfam" id="PF00931"/>
    </source>
</evidence>
<feature type="non-terminal residue" evidence="2">
    <location>
        <position position="1"/>
    </location>
</feature>
<protein>
    <recommendedName>
        <fullName evidence="1">NB-ARC domain-containing protein</fullName>
    </recommendedName>
</protein>
<dbReference type="GO" id="GO:0043531">
    <property type="term" value="F:ADP binding"/>
    <property type="evidence" value="ECO:0007669"/>
    <property type="project" value="InterPro"/>
</dbReference>
<dbReference type="Proteomes" id="UP000824469">
    <property type="component" value="Unassembled WGS sequence"/>
</dbReference>
<sequence>SKADKPLKRRVDPETVKTNASSVWTSLLHGGTTLLEFLNKHIQVEKTKLLRSLKTRQNAIDLLRQMLKLSGHIRQLKLNMPEEEKEFCEAMLLIVDGSMMCASQLKSKKLFRFLKAKVDSSSLNGLQSKINQLYQQLNMRVVREIQHDQPTFLPPSQPLYPYYAVGIEDQKNHVTSLLDLETAKSSPFAVVIYGFGGIGKTTLANAVIACLDLQHFNYTGVQIHEDPVKNDLKCIQQQILKDANFPAYNNAKNITLRNLPEGQDHLAKAFKTEGNKPVFIFIDNVLRAEDLQQLLPKSLRSLPKQSRIVVTARNFGCHGHAQTTRV</sequence>
<gene>
    <name evidence="2" type="ORF">KI387_007279</name>
</gene>
<dbReference type="SUPFAM" id="SSF52540">
    <property type="entry name" value="P-loop containing nucleoside triphosphate hydrolases"/>
    <property type="match status" value="1"/>
</dbReference>
<accession>A0AA38GRE3</accession>
<dbReference type="EMBL" id="JAHRHJ020000002">
    <property type="protein sequence ID" value="KAH9327101.1"/>
    <property type="molecule type" value="Genomic_DNA"/>
</dbReference>
<dbReference type="Gene3D" id="3.40.50.300">
    <property type="entry name" value="P-loop containing nucleotide triphosphate hydrolases"/>
    <property type="match status" value="1"/>
</dbReference>
<evidence type="ECO:0000313" key="3">
    <source>
        <dbReference type="Proteomes" id="UP000824469"/>
    </source>
</evidence>
<organism evidence="2 3">
    <name type="scientific">Taxus chinensis</name>
    <name type="common">Chinese yew</name>
    <name type="synonym">Taxus wallichiana var. chinensis</name>
    <dbReference type="NCBI Taxonomy" id="29808"/>
    <lineage>
        <taxon>Eukaryota</taxon>
        <taxon>Viridiplantae</taxon>
        <taxon>Streptophyta</taxon>
        <taxon>Embryophyta</taxon>
        <taxon>Tracheophyta</taxon>
        <taxon>Spermatophyta</taxon>
        <taxon>Pinopsida</taxon>
        <taxon>Pinidae</taxon>
        <taxon>Conifers II</taxon>
        <taxon>Cupressales</taxon>
        <taxon>Taxaceae</taxon>
        <taxon>Taxus</taxon>
    </lineage>
</organism>
<dbReference type="PANTHER" id="PTHR11017">
    <property type="entry name" value="LEUCINE-RICH REPEAT-CONTAINING PROTEIN"/>
    <property type="match status" value="1"/>
</dbReference>
<dbReference type="InterPro" id="IPR044974">
    <property type="entry name" value="Disease_R_plants"/>
</dbReference>
<dbReference type="AlphaFoldDB" id="A0AA38GRE3"/>
<dbReference type="Pfam" id="PF00931">
    <property type="entry name" value="NB-ARC"/>
    <property type="match status" value="1"/>
</dbReference>
<dbReference type="InterPro" id="IPR027417">
    <property type="entry name" value="P-loop_NTPase"/>
</dbReference>